<dbReference type="Proteomes" id="UP000708208">
    <property type="component" value="Unassembled WGS sequence"/>
</dbReference>
<evidence type="ECO:0000256" key="4">
    <source>
        <dbReference type="ARBA" id="ARBA00022989"/>
    </source>
</evidence>
<evidence type="ECO:0000313" key="8">
    <source>
        <dbReference type="Proteomes" id="UP000708208"/>
    </source>
</evidence>
<dbReference type="GO" id="GO:0005886">
    <property type="term" value="C:plasma membrane"/>
    <property type="evidence" value="ECO:0007669"/>
    <property type="project" value="TreeGrafter"/>
</dbReference>
<dbReference type="GO" id="GO:0007165">
    <property type="term" value="P:signal transduction"/>
    <property type="evidence" value="ECO:0007669"/>
    <property type="project" value="TreeGrafter"/>
</dbReference>
<feature type="compositionally biased region" description="Basic and acidic residues" evidence="6">
    <location>
        <begin position="185"/>
        <end position="208"/>
    </location>
</feature>
<organism evidence="7 8">
    <name type="scientific">Allacma fusca</name>
    <dbReference type="NCBI Taxonomy" id="39272"/>
    <lineage>
        <taxon>Eukaryota</taxon>
        <taxon>Metazoa</taxon>
        <taxon>Ecdysozoa</taxon>
        <taxon>Arthropoda</taxon>
        <taxon>Hexapoda</taxon>
        <taxon>Collembola</taxon>
        <taxon>Symphypleona</taxon>
        <taxon>Sminthuridae</taxon>
        <taxon>Allacma</taxon>
    </lineage>
</organism>
<reference evidence="7" key="1">
    <citation type="submission" date="2021-06" db="EMBL/GenBank/DDBJ databases">
        <authorList>
            <person name="Hodson N. C."/>
            <person name="Mongue J. A."/>
            <person name="Jaron S. K."/>
        </authorList>
    </citation>
    <scope>NUCLEOTIDE SEQUENCE</scope>
</reference>
<evidence type="ECO:0000256" key="2">
    <source>
        <dbReference type="ARBA" id="ARBA00022692"/>
    </source>
</evidence>
<dbReference type="OrthoDB" id="40118at2759"/>
<feature type="non-terminal residue" evidence="7">
    <location>
        <position position="1"/>
    </location>
</feature>
<accession>A0A8J2PVT8</accession>
<proteinExistence type="predicted"/>
<dbReference type="InterPro" id="IPR001611">
    <property type="entry name" value="Leu-rich_rpt"/>
</dbReference>
<evidence type="ECO:0000256" key="6">
    <source>
        <dbReference type="SAM" id="MobiDB-lite"/>
    </source>
</evidence>
<keyword evidence="4" id="KW-1133">Transmembrane helix</keyword>
<dbReference type="AlphaFoldDB" id="A0A8J2PVT8"/>
<name>A0A8J2PVT8_9HEXA</name>
<comment type="caution">
    <text evidence="7">The sequence shown here is derived from an EMBL/GenBank/DDBJ whole genome shotgun (WGS) entry which is preliminary data.</text>
</comment>
<keyword evidence="3" id="KW-0732">Signal</keyword>
<comment type="subcellular location">
    <subcellularLocation>
        <location evidence="1">Membrane</location>
    </subcellularLocation>
</comment>
<keyword evidence="8" id="KW-1185">Reference proteome</keyword>
<dbReference type="GO" id="GO:0038023">
    <property type="term" value="F:signaling receptor activity"/>
    <property type="evidence" value="ECO:0007669"/>
    <property type="project" value="TreeGrafter"/>
</dbReference>
<dbReference type="EMBL" id="CAJVCH010554549">
    <property type="protein sequence ID" value="CAG7830142.1"/>
    <property type="molecule type" value="Genomic_DNA"/>
</dbReference>
<dbReference type="PANTHER" id="PTHR24365:SF530">
    <property type="entry name" value="MSTPROX-RELATED"/>
    <property type="match status" value="1"/>
</dbReference>
<evidence type="ECO:0000313" key="7">
    <source>
        <dbReference type="EMBL" id="CAG7830142.1"/>
    </source>
</evidence>
<protein>
    <recommendedName>
        <fullName evidence="9">Leucine-rich repeat-containing protein 27</fullName>
    </recommendedName>
</protein>
<dbReference type="PANTHER" id="PTHR24365">
    <property type="entry name" value="TOLL-LIKE RECEPTOR"/>
    <property type="match status" value="1"/>
</dbReference>
<feature type="region of interest" description="Disordered" evidence="6">
    <location>
        <begin position="185"/>
        <end position="224"/>
    </location>
</feature>
<evidence type="ECO:0000256" key="3">
    <source>
        <dbReference type="ARBA" id="ARBA00022729"/>
    </source>
</evidence>
<gene>
    <name evidence="7" type="ORF">AFUS01_LOCUS39968</name>
</gene>
<evidence type="ECO:0000256" key="5">
    <source>
        <dbReference type="ARBA" id="ARBA00023136"/>
    </source>
</evidence>
<keyword evidence="2" id="KW-0812">Transmembrane</keyword>
<evidence type="ECO:0008006" key="9">
    <source>
        <dbReference type="Google" id="ProtNLM"/>
    </source>
</evidence>
<evidence type="ECO:0000256" key="1">
    <source>
        <dbReference type="ARBA" id="ARBA00004370"/>
    </source>
</evidence>
<keyword evidence="5" id="KW-0472">Membrane</keyword>
<dbReference type="Pfam" id="PF13855">
    <property type="entry name" value="LRR_8"/>
    <property type="match status" value="1"/>
</dbReference>
<sequence>DPSSLHTVTSRGLLILRIKRTHQQYHQNEYEVTTGPTKNPKFEQWQQQLCEGTMELPNMGLEEIPQSIFDYGQHLKIMHLQDNNLRSLPKNFFDDLPNLAWCDLRFNGIQTLPEFTKIHNSLRVLMLQDNQLINLPYSMGTNATKLKTLGLRGNPLHDPPPEIVEAGVDAIRTYLIRTLEKESRIANQSKENDSPRHGKKSSRSDCRPKAYSFSLSPELSGREKAPDFTQSLYNSVIKLRKSHDNKSRSSKSQNAFSFMNSKMAAKIKYTNDVWRDVPFDGTDQREIINKSLEDMRNNVMRKFSIQRDKLLQRIRDREVLQKWRFETKCLQKAGRRPGSCCLVNPPFGVSSDVVQDDQPRHLENFKFINLSPEDFQREVSSCTQKLQEFVSHPVPLTDSASALIRLQEVEEIHRKLCSIKLGGQNPTPH</sequence>